<keyword evidence="3" id="KW-0998">Cell outer membrane</keyword>
<dbReference type="EMBL" id="WPIN01000002">
    <property type="protein sequence ID" value="MVM29482.1"/>
    <property type="molecule type" value="Genomic_DNA"/>
</dbReference>
<evidence type="ECO:0000256" key="2">
    <source>
        <dbReference type="ARBA" id="ARBA00023136"/>
    </source>
</evidence>
<dbReference type="InterPro" id="IPR036942">
    <property type="entry name" value="Beta-barrel_TonB_sf"/>
</dbReference>
<keyword evidence="4" id="KW-0732">Signal</keyword>
<dbReference type="Gene3D" id="2.60.40.1120">
    <property type="entry name" value="Carboxypeptidase-like, regulatory domain"/>
    <property type="match status" value="1"/>
</dbReference>
<evidence type="ECO:0000259" key="5">
    <source>
        <dbReference type="Pfam" id="PF14905"/>
    </source>
</evidence>
<evidence type="ECO:0000256" key="3">
    <source>
        <dbReference type="ARBA" id="ARBA00023237"/>
    </source>
</evidence>
<reference evidence="6 7" key="1">
    <citation type="submission" date="2019-12" db="EMBL/GenBank/DDBJ databases">
        <title>Spirosoma sp. HMF4905 genome sequencing and assembly.</title>
        <authorList>
            <person name="Kang H."/>
            <person name="Cha I."/>
            <person name="Kim H."/>
            <person name="Joh K."/>
        </authorList>
    </citation>
    <scope>NUCLEOTIDE SEQUENCE [LARGE SCALE GENOMIC DNA]</scope>
    <source>
        <strain evidence="6 7">HMF4905</strain>
    </source>
</reference>
<keyword evidence="2" id="KW-0472">Membrane</keyword>
<dbReference type="SUPFAM" id="SSF56935">
    <property type="entry name" value="Porins"/>
    <property type="match status" value="1"/>
</dbReference>
<keyword evidence="7" id="KW-1185">Reference proteome</keyword>
<comment type="subcellular location">
    <subcellularLocation>
        <location evidence="1">Cell outer membrane</location>
    </subcellularLocation>
</comment>
<dbReference type="Gene3D" id="2.40.170.20">
    <property type="entry name" value="TonB-dependent receptor, beta-barrel domain"/>
    <property type="match status" value="1"/>
</dbReference>
<evidence type="ECO:0000313" key="6">
    <source>
        <dbReference type="EMBL" id="MVM29482.1"/>
    </source>
</evidence>
<dbReference type="InterPro" id="IPR013784">
    <property type="entry name" value="Carb-bd-like_fold"/>
</dbReference>
<dbReference type="InterPro" id="IPR037066">
    <property type="entry name" value="Plug_dom_sf"/>
</dbReference>
<dbReference type="InterPro" id="IPR041700">
    <property type="entry name" value="OMP_b-brl_3"/>
</dbReference>
<dbReference type="Pfam" id="PF14905">
    <property type="entry name" value="OMP_b-brl_3"/>
    <property type="match status" value="1"/>
</dbReference>
<sequence length="911" mass="101134">MKFFSLFILLLLAGSRPLLAQKVAGKAEIIGSVIDSVSGKPLRLASVSLITDKDSAYIDATITNGDGQFRLRNVGTGRFRLLVTFLGYRNASFWVTVGRETPVDVGVLRMTEQANTLNEVVVKQERAPIAVKGDTVEFNANSFKTQPNAQVEELLRKLPGVEVARDGTIKAQGQAVSRVLVNGKPFFGNDPKMATRNLPADIIDKVQLYDQSSDQSQFSGIDDGNRERTINLTIKRNKQKGYFGQNSVGVGTDARYQGRLNVNRFNNGRQLSLIGQANNLNQQNFTLGGGVGGPVSVGGPSGPEPTVNQSPTNIIEVKAGGLNYRDKLGKRAELSSSYFLNQAITTTDQQSRRENVLPDRSFLTDLHSYSQNRQTNHRFNGRLDWQLDSLTSLRITPNVSWQTTGYDSRITSRSYLPTGQSLNDGDTRYGSTGDGLNGYNNLLLMRKFRKEGRTLSVNLNSVLTTGLTNALNQSTNLFYDSTGINPLSTTRLNQRNRQDSYSLQNTLTFSFTDPLSLTQKLEVRYAYATNRNRAERDVVDANEATGQYDRPNASLSNNFGSLFATHRVGTTLQTRRLRYSYALGFDLQQAQLEVDNRSVDTSMSRRYLNVLPNALFNYTFSRNRSLRIQYRTRLSPPSVTQLQPVVDNTNPLNIRLGNPALRPEYYNTVTLTYNGSSGTGNKSLFVFASLNQSDNRISTTTIVNSAGAQTTQPINTGGYLSANGSLSIGRTLQPTKLGISLITNASFSRAISLINDQTNEARNVILGQGFRLQSAYNGKLDYGISGTVSYQTATYSLLSKQNTAFWSQYATADLHWQLPFNFVLTSDLTYTATTGRAAGYNQQFTLWNAALAWQFLKAKQGEFRVQAFDLLNQNRSVIRNTGDSYVEDIQSRVLTRYFLVSFVYNLRKFGV</sequence>
<accession>A0A7K1S6M7</accession>
<feature type="signal peptide" evidence="4">
    <location>
        <begin position="1"/>
        <end position="20"/>
    </location>
</feature>
<dbReference type="GO" id="GO:0030246">
    <property type="term" value="F:carbohydrate binding"/>
    <property type="evidence" value="ECO:0007669"/>
    <property type="project" value="InterPro"/>
</dbReference>
<name>A0A7K1S6M7_9BACT</name>
<feature type="chain" id="PRO_5029599270" evidence="4">
    <location>
        <begin position="21"/>
        <end position="911"/>
    </location>
</feature>
<dbReference type="SUPFAM" id="SSF49452">
    <property type="entry name" value="Starch-binding domain-like"/>
    <property type="match status" value="1"/>
</dbReference>
<evidence type="ECO:0000313" key="7">
    <source>
        <dbReference type="Proteomes" id="UP000436006"/>
    </source>
</evidence>
<evidence type="ECO:0000256" key="1">
    <source>
        <dbReference type="ARBA" id="ARBA00004442"/>
    </source>
</evidence>
<dbReference type="GO" id="GO:0009279">
    <property type="term" value="C:cell outer membrane"/>
    <property type="evidence" value="ECO:0007669"/>
    <property type="project" value="UniProtKB-SubCell"/>
</dbReference>
<gene>
    <name evidence="6" type="ORF">GO755_05520</name>
</gene>
<dbReference type="Proteomes" id="UP000436006">
    <property type="component" value="Unassembled WGS sequence"/>
</dbReference>
<organism evidence="6 7">
    <name type="scientific">Spirosoma arboris</name>
    <dbReference type="NCBI Taxonomy" id="2682092"/>
    <lineage>
        <taxon>Bacteria</taxon>
        <taxon>Pseudomonadati</taxon>
        <taxon>Bacteroidota</taxon>
        <taxon>Cytophagia</taxon>
        <taxon>Cytophagales</taxon>
        <taxon>Cytophagaceae</taxon>
        <taxon>Spirosoma</taxon>
    </lineage>
</organism>
<feature type="domain" description="Outer membrane protein beta-barrel" evidence="5">
    <location>
        <begin position="446"/>
        <end position="904"/>
    </location>
</feature>
<protein>
    <submittedName>
        <fullName evidence="6">Outer membrane beta-barrel protein</fullName>
    </submittedName>
</protein>
<dbReference type="RefSeq" id="WP_157583740.1">
    <property type="nucleotide sequence ID" value="NZ_WPIN01000002.1"/>
</dbReference>
<comment type="caution">
    <text evidence="6">The sequence shown here is derived from an EMBL/GenBank/DDBJ whole genome shotgun (WGS) entry which is preliminary data.</text>
</comment>
<dbReference type="Gene3D" id="2.170.130.10">
    <property type="entry name" value="TonB-dependent receptor, plug domain"/>
    <property type="match status" value="1"/>
</dbReference>
<proteinExistence type="predicted"/>
<evidence type="ECO:0000256" key="4">
    <source>
        <dbReference type="SAM" id="SignalP"/>
    </source>
</evidence>
<dbReference type="AlphaFoldDB" id="A0A7K1S6M7"/>
<dbReference type="Pfam" id="PF13715">
    <property type="entry name" value="CarbopepD_reg_2"/>
    <property type="match status" value="1"/>
</dbReference>